<keyword evidence="8 10" id="KW-0472">Membrane</keyword>
<dbReference type="Proteomes" id="UP000285301">
    <property type="component" value="Unassembled WGS sequence"/>
</dbReference>
<dbReference type="GO" id="GO:0005615">
    <property type="term" value="C:extracellular space"/>
    <property type="evidence" value="ECO:0007669"/>
    <property type="project" value="TreeGrafter"/>
</dbReference>
<keyword evidence="3" id="KW-0433">Leucine-rich repeat</keyword>
<dbReference type="Pfam" id="PF13855">
    <property type="entry name" value="LRR_8"/>
    <property type="match status" value="3"/>
</dbReference>
<evidence type="ECO:0000256" key="10">
    <source>
        <dbReference type="SAM" id="Phobius"/>
    </source>
</evidence>
<evidence type="ECO:0000259" key="12">
    <source>
        <dbReference type="SMART" id="SM00082"/>
    </source>
</evidence>
<dbReference type="SMART" id="SM00082">
    <property type="entry name" value="LRRCT"/>
    <property type="match status" value="1"/>
</dbReference>
<protein>
    <submittedName>
        <fullName evidence="13">Leucine-rich repeat-containing protein 4B-like protein</fullName>
    </submittedName>
</protein>
<evidence type="ECO:0000313" key="15">
    <source>
        <dbReference type="EMBL" id="RWS17829.1"/>
    </source>
</evidence>
<proteinExistence type="predicted"/>
<evidence type="ECO:0000313" key="16">
    <source>
        <dbReference type="EMBL" id="RWS17837.1"/>
    </source>
</evidence>
<dbReference type="EMBL" id="NCKU01000031">
    <property type="protein sequence ID" value="RWS17829.1"/>
    <property type="molecule type" value="Genomic_DNA"/>
</dbReference>
<evidence type="ECO:0000256" key="6">
    <source>
        <dbReference type="ARBA" id="ARBA00022737"/>
    </source>
</evidence>
<feature type="region of interest" description="Disordered" evidence="9">
    <location>
        <begin position="452"/>
        <end position="506"/>
    </location>
</feature>
<evidence type="ECO:0000256" key="2">
    <source>
        <dbReference type="ARBA" id="ARBA00022475"/>
    </source>
</evidence>
<dbReference type="STRING" id="1965070.A0A3S3QBW7"/>
<evidence type="ECO:0000256" key="5">
    <source>
        <dbReference type="ARBA" id="ARBA00022729"/>
    </source>
</evidence>
<evidence type="ECO:0000256" key="11">
    <source>
        <dbReference type="SAM" id="SignalP"/>
    </source>
</evidence>
<dbReference type="PROSITE" id="PS51450">
    <property type="entry name" value="LRR"/>
    <property type="match status" value="4"/>
</dbReference>
<dbReference type="EMBL" id="NCKU01000075">
    <property type="protein sequence ID" value="RWS17428.1"/>
    <property type="molecule type" value="Genomic_DNA"/>
</dbReference>
<keyword evidence="17" id="KW-1185">Reference proteome</keyword>
<dbReference type="SUPFAM" id="SSF52058">
    <property type="entry name" value="L domain-like"/>
    <property type="match status" value="1"/>
</dbReference>
<evidence type="ECO:0000256" key="1">
    <source>
        <dbReference type="ARBA" id="ARBA00004236"/>
    </source>
</evidence>
<evidence type="ECO:0000313" key="13">
    <source>
        <dbReference type="EMBL" id="RWS17411.1"/>
    </source>
</evidence>
<dbReference type="PANTHER" id="PTHR24373:SF370">
    <property type="entry name" value="FISH-LIPS, ISOFORM E"/>
    <property type="match status" value="1"/>
</dbReference>
<dbReference type="Gene3D" id="3.80.10.10">
    <property type="entry name" value="Ribonuclease Inhibitor"/>
    <property type="match status" value="3"/>
</dbReference>
<dbReference type="AlphaFoldDB" id="A0A3S3QBW7"/>
<evidence type="ECO:0000256" key="3">
    <source>
        <dbReference type="ARBA" id="ARBA00022614"/>
    </source>
</evidence>
<comment type="subcellular location">
    <subcellularLocation>
        <location evidence="1">Cell membrane</location>
    </subcellularLocation>
</comment>
<dbReference type="OrthoDB" id="1055097at2759"/>
<reference evidence="13 17" key="1">
    <citation type="journal article" date="2018" name="Gigascience">
        <title>Genomes of trombidid mites reveal novel predicted allergens and laterally-transferred genes associated with secondary metabolism.</title>
        <authorList>
            <person name="Dong X."/>
            <person name="Chaisiri K."/>
            <person name="Xia D."/>
            <person name="Armstrong S.D."/>
            <person name="Fang Y."/>
            <person name="Donnelly M.J."/>
            <person name="Kadowaki T."/>
            <person name="McGarry J.W."/>
            <person name="Darby A.C."/>
            <person name="Makepeace B.L."/>
        </authorList>
    </citation>
    <scope>NUCLEOTIDE SEQUENCE [LARGE SCALE GENOMIC DNA]</scope>
    <source>
        <strain evidence="13">UoL-WK</strain>
    </source>
</reference>
<dbReference type="InterPro" id="IPR001611">
    <property type="entry name" value="Leu-rich_rpt"/>
</dbReference>
<dbReference type="SMART" id="SM00369">
    <property type="entry name" value="LRR_TYP"/>
    <property type="match status" value="12"/>
</dbReference>
<evidence type="ECO:0000256" key="8">
    <source>
        <dbReference type="ARBA" id="ARBA00023136"/>
    </source>
</evidence>
<feature type="compositionally biased region" description="Low complexity" evidence="9">
    <location>
        <begin position="453"/>
        <end position="467"/>
    </location>
</feature>
<feature type="chain" id="PRO_5033805512" evidence="11">
    <location>
        <begin position="22"/>
        <end position="677"/>
    </location>
</feature>
<dbReference type="FunFam" id="3.80.10.10:FF:001438">
    <property type="entry name" value="Uncharacterized protein"/>
    <property type="match status" value="1"/>
</dbReference>
<reference evidence="13" key="2">
    <citation type="submission" date="2018-11" db="EMBL/GenBank/DDBJ databases">
        <title>Trombidioid mite genomics.</title>
        <authorList>
            <person name="Dong X."/>
        </authorList>
    </citation>
    <scope>NUCLEOTIDE SEQUENCE</scope>
    <source>
        <strain evidence="13">UoL-WK</strain>
    </source>
</reference>
<keyword evidence="4 10" id="KW-0812">Transmembrane</keyword>
<sequence>MVALVFGTDLLSSFAKLPVSAAPLCPQQCSCDDINLEVRCTHSNLDVIPIILNPNLRKLILSDNQIRKIRKSSFEVYQSLELLDLSGNALSVIEDSAFFGQHKLKVLKLERNAITLLTNQTLNGLHSLETLQMNDNQINNITDSVFSQLSKLETLDLTRNRINFLSANAFRGLSNLRHLYLRDNRLGDESNNSNSTTSSSILSIPALNSEFMPILVRLDLGLNNFSGIRRKLSPFWSSVESSGDEHDDHREHIPSKVISSTHSPRRMWPHLEELHLDGCSLRFIESEALNSLRSLLILRIQTNHFEEIPTDSFNDVSNLQVLQIGQNPFEKINAKAFTSLTNLKSLDISNCPYLTRIDPFAFVNNDKLQRLELSHNPMLRYLDPEMFTFLVNLKYLSLRANALSTLDSRFASIGNQVEILDIRDNPFTCNCSVQWIRKLFIGYRNQSSFQTVEQSSSEQNERQNSMQKKPSVRINYEAQLPEPLRQSSPNKSSDSHSSQSSSSTRPTIKSYTLRVIDVKCANPPPLRAKLLIDLDPDDIGCFEVESMAPIVIAVIIACLILFGVIIICCISCRTRLTFFIKGTSAKNHYPNKYVEPVNNNRKVFGFSSSRRINDLEYQYSKPECIVVHNVGNIDSSAINNLNNPYEITPVASIRESIYATLDEGMGRVYKSTPTTEL</sequence>
<keyword evidence="7 10" id="KW-1133">Transmembrane helix</keyword>
<dbReference type="InterPro" id="IPR032675">
    <property type="entry name" value="LRR_dom_sf"/>
</dbReference>
<gene>
    <name evidence="13" type="ORF">B4U79_00684</name>
    <name evidence="16" type="ORF">B4U79_02867</name>
    <name evidence="15" type="ORF">B4U79_13799</name>
    <name evidence="14" type="ORF">B4U79_15319</name>
</gene>
<feature type="transmembrane region" description="Helical" evidence="10">
    <location>
        <begin position="550"/>
        <end position="572"/>
    </location>
</feature>
<evidence type="ECO:0000313" key="14">
    <source>
        <dbReference type="EMBL" id="RWS17428.1"/>
    </source>
</evidence>
<dbReference type="InterPro" id="IPR050328">
    <property type="entry name" value="Dev_Immune_Receptor"/>
</dbReference>
<feature type="signal peptide" evidence="11">
    <location>
        <begin position="1"/>
        <end position="21"/>
    </location>
</feature>
<dbReference type="InterPro" id="IPR003591">
    <property type="entry name" value="Leu-rich_rpt_typical-subtyp"/>
</dbReference>
<dbReference type="SMART" id="SM00365">
    <property type="entry name" value="LRR_SD22"/>
    <property type="match status" value="7"/>
</dbReference>
<evidence type="ECO:0000256" key="7">
    <source>
        <dbReference type="ARBA" id="ARBA00022989"/>
    </source>
</evidence>
<evidence type="ECO:0000256" key="4">
    <source>
        <dbReference type="ARBA" id="ARBA00022692"/>
    </source>
</evidence>
<dbReference type="GO" id="GO:0031012">
    <property type="term" value="C:extracellular matrix"/>
    <property type="evidence" value="ECO:0007669"/>
    <property type="project" value="TreeGrafter"/>
</dbReference>
<evidence type="ECO:0000313" key="17">
    <source>
        <dbReference type="Proteomes" id="UP000285301"/>
    </source>
</evidence>
<accession>A0A3S3QBW7</accession>
<dbReference type="InterPro" id="IPR000483">
    <property type="entry name" value="Cys-rich_flank_reg_C"/>
</dbReference>
<dbReference type="PANTHER" id="PTHR24373">
    <property type="entry name" value="SLIT RELATED LEUCINE-RICH REPEAT NEURONAL PROTEIN"/>
    <property type="match status" value="1"/>
</dbReference>
<evidence type="ECO:0000256" key="9">
    <source>
        <dbReference type="SAM" id="MobiDB-lite"/>
    </source>
</evidence>
<dbReference type="EMBL" id="NCKU01000080">
    <property type="protein sequence ID" value="RWS17411.1"/>
    <property type="molecule type" value="Genomic_DNA"/>
</dbReference>
<keyword evidence="2" id="KW-1003">Cell membrane</keyword>
<comment type="caution">
    <text evidence="13">The sequence shown here is derived from an EMBL/GenBank/DDBJ whole genome shotgun (WGS) entry which is preliminary data.</text>
</comment>
<dbReference type="GO" id="GO:0005886">
    <property type="term" value="C:plasma membrane"/>
    <property type="evidence" value="ECO:0007669"/>
    <property type="project" value="UniProtKB-SubCell"/>
</dbReference>
<keyword evidence="5 11" id="KW-0732">Signal</keyword>
<organism evidence="13 17">
    <name type="scientific">Dinothrombium tinctorium</name>
    <dbReference type="NCBI Taxonomy" id="1965070"/>
    <lineage>
        <taxon>Eukaryota</taxon>
        <taxon>Metazoa</taxon>
        <taxon>Ecdysozoa</taxon>
        <taxon>Arthropoda</taxon>
        <taxon>Chelicerata</taxon>
        <taxon>Arachnida</taxon>
        <taxon>Acari</taxon>
        <taxon>Acariformes</taxon>
        <taxon>Trombidiformes</taxon>
        <taxon>Prostigmata</taxon>
        <taxon>Anystina</taxon>
        <taxon>Parasitengona</taxon>
        <taxon>Trombidioidea</taxon>
        <taxon>Trombidiidae</taxon>
        <taxon>Dinothrombium</taxon>
    </lineage>
</organism>
<feature type="domain" description="LRRCT" evidence="12">
    <location>
        <begin position="425"/>
        <end position="542"/>
    </location>
</feature>
<feature type="compositionally biased region" description="Low complexity" evidence="9">
    <location>
        <begin position="487"/>
        <end position="503"/>
    </location>
</feature>
<name>A0A3S3QBW7_9ACAR</name>
<dbReference type="EMBL" id="NCKU01000030">
    <property type="protein sequence ID" value="RWS17837.1"/>
    <property type="molecule type" value="Genomic_DNA"/>
</dbReference>
<keyword evidence="6" id="KW-0677">Repeat</keyword>